<feature type="domain" description="Plastid lipid-associated protein/fibrillin conserved" evidence="4">
    <location>
        <begin position="278"/>
        <end position="442"/>
    </location>
</feature>
<protein>
    <recommendedName>
        <fullName evidence="4">Plastid lipid-associated protein/fibrillin conserved domain-containing protein</fullName>
    </recommendedName>
</protein>
<keyword evidence="2" id="KW-0934">Plastid</keyword>
<evidence type="ECO:0000313" key="5">
    <source>
        <dbReference type="EMBL" id="KAL3770738.1"/>
    </source>
</evidence>
<sequence length="448" mass="48771">MSQSGQGGASLICSFHYFLVSTLSSIPIMVASSSSELSARRRILTPERGLSTTYRRRSACPLGPLITLAILCPASSLLPTAARPRSAPSPLRASRRREVSIAEPYDNDAATLAELTELLEEKRVVQLLRRGMQEPKSLIGLLRGAGAYGVIAFALVYVVFYGTAGTLAELSYHCLSGGWVDPRMLLLEDGADGKAETLALLAAFYLACKPFAPLKLGGALLITPDVERFVSQQKQRPAIVALGEAVRAVVGPATAAVESAGAAVYRKVAPARLRAAILKSELLSLAEKAEAGVVPLGRADRSRLDEIALVELPALRPMAEPARSDLFTGEWELRWTDELEINFVVERGLFGLPWTRTYQTIDVRCGRLENVIEFDGGELRVGSSIVPDPTDGARFNFVFDECTLRWREISVPLPPVGRGWGELLYLDEEMRIQRDIRGDLLVATRVLA</sequence>
<dbReference type="EMBL" id="JALLAZ020001621">
    <property type="protein sequence ID" value="KAL3770738.1"/>
    <property type="molecule type" value="Genomic_DNA"/>
</dbReference>
<dbReference type="InterPro" id="IPR006843">
    <property type="entry name" value="PAP/fibrillin_dom"/>
</dbReference>
<organism evidence="5 6">
    <name type="scientific">Stephanodiscus triporus</name>
    <dbReference type="NCBI Taxonomy" id="2934178"/>
    <lineage>
        <taxon>Eukaryota</taxon>
        <taxon>Sar</taxon>
        <taxon>Stramenopiles</taxon>
        <taxon>Ochrophyta</taxon>
        <taxon>Bacillariophyta</taxon>
        <taxon>Coscinodiscophyceae</taxon>
        <taxon>Thalassiosirophycidae</taxon>
        <taxon>Stephanodiscales</taxon>
        <taxon>Stephanodiscaceae</taxon>
        <taxon>Stephanodiscus</taxon>
    </lineage>
</organism>
<feature type="transmembrane region" description="Helical" evidence="3">
    <location>
        <begin position="138"/>
        <end position="160"/>
    </location>
</feature>
<reference evidence="5 6" key="1">
    <citation type="submission" date="2024-10" db="EMBL/GenBank/DDBJ databases">
        <title>Updated reference genomes for cyclostephanoid diatoms.</title>
        <authorList>
            <person name="Roberts W.R."/>
            <person name="Alverson A.J."/>
        </authorList>
    </citation>
    <scope>NUCLEOTIDE SEQUENCE [LARGE SCALE GENOMIC DNA]</scope>
    <source>
        <strain evidence="5 6">AJA276-08</strain>
    </source>
</reference>
<dbReference type="InterPro" id="IPR039633">
    <property type="entry name" value="PAP"/>
</dbReference>
<dbReference type="Proteomes" id="UP001530315">
    <property type="component" value="Unassembled WGS sequence"/>
</dbReference>
<comment type="caution">
    <text evidence="5">The sequence shown here is derived from an EMBL/GenBank/DDBJ whole genome shotgun (WGS) entry which is preliminary data.</text>
</comment>
<evidence type="ECO:0000259" key="4">
    <source>
        <dbReference type="Pfam" id="PF04755"/>
    </source>
</evidence>
<name>A0ABD3N5Y0_9STRA</name>
<dbReference type="Pfam" id="PF04755">
    <property type="entry name" value="PAP_fibrillin"/>
    <property type="match status" value="1"/>
</dbReference>
<keyword evidence="3" id="KW-1133">Transmembrane helix</keyword>
<evidence type="ECO:0000256" key="1">
    <source>
        <dbReference type="ARBA" id="ARBA00004474"/>
    </source>
</evidence>
<proteinExistence type="predicted"/>
<accession>A0ABD3N5Y0</accession>
<keyword evidence="3" id="KW-0812">Transmembrane</keyword>
<evidence type="ECO:0000313" key="6">
    <source>
        <dbReference type="Proteomes" id="UP001530315"/>
    </source>
</evidence>
<gene>
    <name evidence="5" type="ORF">ACHAW5_001455</name>
</gene>
<dbReference type="AlphaFoldDB" id="A0ABD3N5Y0"/>
<dbReference type="GO" id="GO:0009536">
    <property type="term" value="C:plastid"/>
    <property type="evidence" value="ECO:0007669"/>
    <property type="project" value="UniProtKB-SubCell"/>
</dbReference>
<dbReference type="PANTHER" id="PTHR31906">
    <property type="entry name" value="PLASTID-LIPID-ASSOCIATED PROTEIN 4, CHLOROPLASTIC-RELATED"/>
    <property type="match status" value="1"/>
</dbReference>
<evidence type="ECO:0000256" key="3">
    <source>
        <dbReference type="SAM" id="Phobius"/>
    </source>
</evidence>
<keyword evidence="3" id="KW-0472">Membrane</keyword>
<comment type="subcellular location">
    <subcellularLocation>
        <location evidence="1">Plastid</location>
    </subcellularLocation>
</comment>
<evidence type="ECO:0000256" key="2">
    <source>
        <dbReference type="ARBA" id="ARBA00022640"/>
    </source>
</evidence>
<keyword evidence="6" id="KW-1185">Reference proteome</keyword>
<feature type="transmembrane region" description="Helical" evidence="3">
    <location>
        <begin position="15"/>
        <end position="32"/>
    </location>
</feature>